<keyword evidence="3" id="KW-1003">Cell membrane</keyword>
<feature type="transmembrane region" description="Helical" evidence="7">
    <location>
        <begin position="416"/>
        <end position="438"/>
    </location>
</feature>
<evidence type="ECO:0000256" key="8">
    <source>
        <dbReference type="SAM" id="SignalP"/>
    </source>
</evidence>
<accession>A0A1W6P2N1</accession>
<dbReference type="AlphaFoldDB" id="A0A1W6P2N1"/>
<proteinExistence type="predicted"/>
<feature type="domain" description="ABC transmembrane type-1" evidence="9">
    <location>
        <begin position="30"/>
        <end position="231"/>
    </location>
</feature>
<feature type="chain" id="PRO_5012822998" evidence="8">
    <location>
        <begin position="25"/>
        <end position="489"/>
    </location>
</feature>
<evidence type="ECO:0000256" key="5">
    <source>
        <dbReference type="ARBA" id="ARBA00022989"/>
    </source>
</evidence>
<dbReference type="KEGG" id="kro:BVG79_02425"/>
<dbReference type="Gene3D" id="1.10.3720.10">
    <property type="entry name" value="MetI-like"/>
    <property type="match status" value="2"/>
</dbReference>
<feature type="signal peptide" evidence="8">
    <location>
        <begin position="1"/>
        <end position="24"/>
    </location>
</feature>
<dbReference type="PANTHER" id="PTHR30183:SF9">
    <property type="entry name" value="THIAMINE TRANSPORT SYSTEM PERMEASE PROTEIN THIP"/>
    <property type="match status" value="1"/>
</dbReference>
<evidence type="ECO:0000256" key="6">
    <source>
        <dbReference type="ARBA" id="ARBA00023136"/>
    </source>
</evidence>
<feature type="transmembrane region" description="Helical" evidence="7">
    <location>
        <begin position="109"/>
        <end position="132"/>
    </location>
</feature>
<feature type="transmembrane region" description="Helical" evidence="7">
    <location>
        <begin position="291"/>
        <end position="318"/>
    </location>
</feature>
<dbReference type="PANTHER" id="PTHR30183">
    <property type="entry name" value="MOLYBDENUM TRANSPORT SYSTEM PERMEASE PROTEIN MODB"/>
    <property type="match status" value="1"/>
</dbReference>
<name>A0A1W6P2N1_9RHOB</name>
<evidence type="ECO:0000256" key="7">
    <source>
        <dbReference type="SAM" id="Phobius"/>
    </source>
</evidence>
<dbReference type="GO" id="GO:0005886">
    <property type="term" value="C:plasma membrane"/>
    <property type="evidence" value="ECO:0007669"/>
    <property type="project" value="UniProtKB-SubCell"/>
</dbReference>
<evidence type="ECO:0000259" key="9">
    <source>
        <dbReference type="PROSITE" id="PS50928"/>
    </source>
</evidence>
<keyword evidence="8" id="KW-0732">Signal</keyword>
<evidence type="ECO:0000313" key="11">
    <source>
        <dbReference type="Proteomes" id="UP000242447"/>
    </source>
</evidence>
<keyword evidence="5 7" id="KW-1133">Transmembrane helix</keyword>
<keyword evidence="6 7" id="KW-0472">Membrane</keyword>
<keyword evidence="4 7" id="KW-0812">Transmembrane</keyword>
<feature type="transmembrane region" description="Helical" evidence="7">
    <location>
        <begin position="330"/>
        <end position="351"/>
    </location>
</feature>
<dbReference type="GO" id="GO:0055085">
    <property type="term" value="P:transmembrane transport"/>
    <property type="evidence" value="ECO:0007669"/>
    <property type="project" value="InterPro"/>
</dbReference>
<comment type="subcellular location">
    <subcellularLocation>
        <location evidence="1">Cell membrane</location>
        <topology evidence="1">Multi-pass membrane protein</topology>
    </subcellularLocation>
</comment>
<protein>
    <submittedName>
        <fullName evidence="10">Thiamine transport system permease protein</fullName>
    </submittedName>
</protein>
<dbReference type="CDD" id="cd06261">
    <property type="entry name" value="TM_PBP2"/>
    <property type="match status" value="2"/>
</dbReference>
<evidence type="ECO:0000256" key="2">
    <source>
        <dbReference type="ARBA" id="ARBA00022448"/>
    </source>
</evidence>
<feature type="transmembrane region" description="Helical" evidence="7">
    <location>
        <begin position="34"/>
        <end position="52"/>
    </location>
</feature>
<dbReference type="STRING" id="92947.BVG79_02425"/>
<evidence type="ECO:0000256" key="4">
    <source>
        <dbReference type="ARBA" id="ARBA00022692"/>
    </source>
</evidence>
<dbReference type="InterPro" id="IPR000515">
    <property type="entry name" value="MetI-like"/>
</dbReference>
<keyword evidence="2" id="KW-0813">Transport</keyword>
<evidence type="ECO:0000256" key="1">
    <source>
        <dbReference type="ARBA" id="ARBA00004651"/>
    </source>
</evidence>
<sequence length="489" mass="50897">MAALCLLPLWAVARAAGFSGSLTAADWQAVRFTVVQALLSAVFSVGLAVPIARALARRQFWGRGLFISLLGAPFLLPVLVAVLGLLAVFGRGGWLNSALAALGLPPFSIYGLHGVVIAHVFFNLPFAVRLILQGWQSIPAERVRLARTLRAPLFRVLEAPMLREVLPSAFALIFLVCLTSFAVAITLGGGPRATTLELAIYQAVLFDFDLGRAAQLALVQYALCALAAGLAGVLGRQTGFGVGLDRHIALPGGSAIGDGAAIAAMAVFLLVPLGAALSGGVWGLAAMPATVWASAIISVTIALGAVAMVLLVAVPLALAGGKLGRGLATAVPLASSSLVLGAGAFLLLRGAVRPSDAALAVTMTVNMLMALPFALRILTPAADAVRRDYDRLARALRLRGWARLRIVYLPRMRRQIGFAAGLTAALAMGDLGAIVFFAGEGQATLPLLMQRLLGAYRVEAAAGVGLVLVTLSFGLFWIFDSWGRRGAET</sequence>
<dbReference type="SUPFAM" id="SSF161098">
    <property type="entry name" value="MetI-like"/>
    <property type="match status" value="2"/>
</dbReference>
<feature type="transmembrane region" description="Helical" evidence="7">
    <location>
        <begin position="255"/>
        <end position="285"/>
    </location>
</feature>
<keyword evidence="11" id="KW-1185">Reference proteome</keyword>
<dbReference type="Proteomes" id="UP000242447">
    <property type="component" value="Chromosome"/>
</dbReference>
<dbReference type="InterPro" id="IPR035906">
    <property type="entry name" value="MetI-like_sf"/>
</dbReference>
<feature type="transmembrane region" description="Helical" evidence="7">
    <location>
        <begin position="458"/>
        <end position="479"/>
    </location>
</feature>
<organism evidence="10 11">
    <name type="scientific">Ketogulonicigenium robustum</name>
    <dbReference type="NCBI Taxonomy" id="92947"/>
    <lineage>
        <taxon>Bacteria</taxon>
        <taxon>Pseudomonadati</taxon>
        <taxon>Pseudomonadota</taxon>
        <taxon>Alphaproteobacteria</taxon>
        <taxon>Rhodobacterales</taxon>
        <taxon>Roseobacteraceae</taxon>
        <taxon>Ketogulonicigenium</taxon>
    </lineage>
</organism>
<feature type="domain" description="ABC transmembrane type-1" evidence="9">
    <location>
        <begin position="295"/>
        <end position="477"/>
    </location>
</feature>
<dbReference type="EMBL" id="CP019937">
    <property type="protein sequence ID" value="ARO15765.1"/>
    <property type="molecule type" value="Genomic_DNA"/>
</dbReference>
<feature type="transmembrane region" description="Helical" evidence="7">
    <location>
        <begin position="165"/>
        <end position="187"/>
    </location>
</feature>
<feature type="transmembrane region" description="Helical" evidence="7">
    <location>
        <begin position="64"/>
        <end position="89"/>
    </location>
</feature>
<evidence type="ECO:0000313" key="10">
    <source>
        <dbReference type="EMBL" id="ARO15765.1"/>
    </source>
</evidence>
<gene>
    <name evidence="10" type="primary">thiP</name>
    <name evidence="10" type="ORF">BVG79_02425</name>
</gene>
<dbReference type="PROSITE" id="PS50928">
    <property type="entry name" value="ABC_TM1"/>
    <property type="match status" value="2"/>
</dbReference>
<evidence type="ECO:0000256" key="3">
    <source>
        <dbReference type="ARBA" id="ARBA00022475"/>
    </source>
</evidence>
<reference evidence="10 11" key="1">
    <citation type="submission" date="2017-02" db="EMBL/GenBank/DDBJ databases">
        <title>Ketogulonicigenium robustum SPU B003 Genome sequencing and assembly.</title>
        <authorList>
            <person name="Li Y."/>
            <person name="Liu L."/>
            <person name="Wang C."/>
            <person name="Zhang M."/>
            <person name="Zhang T."/>
            <person name="Zhang Y."/>
        </authorList>
    </citation>
    <scope>NUCLEOTIDE SEQUENCE [LARGE SCALE GENOMIC DNA]</scope>
    <source>
        <strain evidence="10 11">SPU_B003</strain>
    </source>
</reference>
<feature type="transmembrane region" description="Helical" evidence="7">
    <location>
        <begin position="213"/>
        <end position="234"/>
    </location>
</feature>
<feature type="transmembrane region" description="Helical" evidence="7">
    <location>
        <begin position="357"/>
        <end position="378"/>
    </location>
</feature>